<dbReference type="GO" id="GO:0043571">
    <property type="term" value="P:maintenance of CRISPR repeat elements"/>
    <property type="evidence" value="ECO:0007669"/>
    <property type="project" value="InterPro"/>
</dbReference>
<evidence type="ECO:0000313" key="3">
    <source>
        <dbReference type="Proteomes" id="UP000198802"/>
    </source>
</evidence>
<dbReference type="GO" id="GO:0051607">
    <property type="term" value="P:defense response to virus"/>
    <property type="evidence" value="ECO:0007669"/>
    <property type="project" value="UniProtKB-KW"/>
</dbReference>
<name>A0A0S4QJI7_9ACTN</name>
<gene>
    <name evidence="2" type="ORF">Ga0074812_10588</name>
</gene>
<dbReference type="EMBL" id="FAOZ01000005">
    <property type="protein sequence ID" value="CUU55438.1"/>
    <property type="molecule type" value="Genomic_DNA"/>
</dbReference>
<evidence type="ECO:0000256" key="1">
    <source>
        <dbReference type="ARBA" id="ARBA00023118"/>
    </source>
</evidence>
<protein>
    <submittedName>
        <fullName evidence="2">CRISPR-associated protein Cas5t</fullName>
    </submittedName>
</protein>
<dbReference type="Proteomes" id="UP000198802">
    <property type="component" value="Unassembled WGS sequence"/>
</dbReference>
<keyword evidence="3" id="KW-1185">Reference proteome</keyword>
<keyword evidence="1" id="KW-0051">Antiviral defense</keyword>
<dbReference type="AlphaFoldDB" id="A0A0S4QJI7"/>
<dbReference type="CDD" id="cd09693">
    <property type="entry name" value="Cas5_I"/>
    <property type="match status" value="1"/>
</dbReference>
<dbReference type="RefSeq" id="WP_091273957.1">
    <property type="nucleotide sequence ID" value="NZ_FAOZ01000005.1"/>
</dbReference>
<dbReference type="InterPro" id="IPR021124">
    <property type="entry name" value="CRISPR-assoc_prot_Cas5"/>
</dbReference>
<organism evidence="2 3">
    <name type="scientific">Parafrankia irregularis</name>
    <dbReference type="NCBI Taxonomy" id="795642"/>
    <lineage>
        <taxon>Bacteria</taxon>
        <taxon>Bacillati</taxon>
        <taxon>Actinomycetota</taxon>
        <taxon>Actinomycetes</taxon>
        <taxon>Frankiales</taxon>
        <taxon>Frankiaceae</taxon>
        <taxon>Parafrankia</taxon>
    </lineage>
</organism>
<dbReference type="Pfam" id="PF09704">
    <property type="entry name" value="Cas_Cas5d"/>
    <property type="match status" value="1"/>
</dbReference>
<sequence>MSTGTAGGRSVQALRVELYAPVASFRDPMFPRVTRCLPVPPPSTVRGMLAAASGNTRELAVFGMAASSSGHGVDLETYHPIAADGSNPAIAGRVRTVKGGATVRERPFLTDVRLTLWIPEADGRRLEPALRRPVWGLRLGRSQDVVHLDGVPCWTELHPAGTAGNPAEGVAPMDGVARVGHALAPPDGHCARQAVTLRLAETVSSDRLRTSYGSYLWCREPGGLERVSGSAYRDDEQAVWLFDAAGDL</sequence>
<proteinExistence type="predicted"/>
<dbReference type="InterPro" id="IPR013422">
    <property type="entry name" value="CRISPR-assoc_prot_Cas5_N"/>
</dbReference>
<evidence type="ECO:0000313" key="2">
    <source>
        <dbReference type="EMBL" id="CUU55438.1"/>
    </source>
</evidence>
<accession>A0A0S4QJI7</accession>
<dbReference type="Gene3D" id="3.30.70.2660">
    <property type="match status" value="1"/>
</dbReference>
<dbReference type="NCBIfam" id="TIGR02593">
    <property type="entry name" value="CRISPR_cas5"/>
    <property type="match status" value="1"/>
</dbReference>
<reference evidence="3" key="1">
    <citation type="submission" date="2015-11" db="EMBL/GenBank/DDBJ databases">
        <authorList>
            <person name="Varghese N."/>
        </authorList>
    </citation>
    <scope>NUCLEOTIDE SEQUENCE [LARGE SCALE GENOMIC DNA]</scope>
    <source>
        <strain evidence="3">DSM 45899</strain>
    </source>
</reference>